<evidence type="ECO:0000313" key="1">
    <source>
        <dbReference type="EMBL" id="MFD1431956.1"/>
    </source>
</evidence>
<dbReference type="EMBL" id="JBHTOG010000020">
    <property type="protein sequence ID" value="MFD1431956.1"/>
    <property type="molecule type" value="Genomic_DNA"/>
</dbReference>
<evidence type="ECO:0008006" key="3">
    <source>
        <dbReference type="Google" id="ProtNLM"/>
    </source>
</evidence>
<sequence>MRKNQWLLIGVLAPLAVGVIAESARRYYWHHLLPNRLFKVMKQDVATTHTVTGGWIEMDPAYLTEGSFSQATYQGGVTTEDGEVIKFLIRGNGERILPQTAPSVDK</sequence>
<reference evidence="2" key="1">
    <citation type="journal article" date="2019" name="Int. J. Syst. Evol. Microbiol.">
        <title>The Global Catalogue of Microorganisms (GCM) 10K type strain sequencing project: providing services to taxonomists for standard genome sequencing and annotation.</title>
        <authorList>
            <consortium name="The Broad Institute Genomics Platform"/>
            <consortium name="The Broad Institute Genome Sequencing Center for Infectious Disease"/>
            <person name="Wu L."/>
            <person name="Ma J."/>
        </authorList>
    </citation>
    <scope>NUCLEOTIDE SEQUENCE [LARGE SCALE GENOMIC DNA]</scope>
    <source>
        <strain evidence="2">CCM 8947</strain>
    </source>
</reference>
<protein>
    <recommendedName>
        <fullName evidence="3">Small secreted protein</fullName>
    </recommendedName>
</protein>
<organism evidence="1 2">
    <name type="scientific">Lacticaseibacillus yichunensis</name>
    <dbReference type="NCBI Taxonomy" id="2486015"/>
    <lineage>
        <taxon>Bacteria</taxon>
        <taxon>Bacillati</taxon>
        <taxon>Bacillota</taxon>
        <taxon>Bacilli</taxon>
        <taxon>Lactobacillales</taxon>
        <taxon>Lactobacillaceae</taxon>
        <taxon>Lacticaseibacillus</taxon>
    </lineage>
</organism>
<dbReference type="Proteomes" id="UP001597192">
    <property type="component" value="Unassembled WGS sequence"/>
</dbReference>
<accession>A0ABW4CR28</accession>
<keyword evidence="2" id="KW-1185">Reference proteome</keyword>
<evidence type="ECO:0000313" key="2">
    <source>
        <dbReference type="Proteomes" id="UP001597192"/>
    </source>
</evidence>
<gene>
    <name evidence="1" type="ORF">ACFQ47_04585</name>
</gene>
<comment type="caution">
    <text evidence="1">The sequence shown here is derived from an EMBL/GenBank/DDBJ whole genome shotgun (WGS) entry which is preliminary data.</text>
</comment>
<proteinExistence type="predicted"/>
<dbReference type="RefSeq" id="WP_125696052.1">
    <property type="nucleotide sequence ID" value="NZ_JBHTOG010000020.1"/>
</dbReference>
<name>A0ABW4CR28_9LACO</name>